<evidence type="ECO:0000313" key="2">
    <source>
        <dbReference type="EMBL" id="GLR18498.1"/>
    </source>
</evidence>
<name>A0AA37SUN1_9BACT</name>
<dbReference type="InterPro" id="IPR007492">
    <property type="entry name" value="LytTR_DNA-bd_dom"/>
</dbReference>
<dbReference type="GO" id="GO:0003677">
    <property type="term" value="F:DNA binding"/>
    <property type="evidence" value="ECO:0007669"/>
    <property type="project" value="InterPro"/>
</dbReference>
<dbReference type="InterPro" id="IPR046947">
    <property type="entry name" value="LytR-like"/>
</dbReference>
<dbReference type="Proteomes" id="UP001156666">
    <property type="component" value="Unassembled WGS sequence"/>
</dbReference>
<dbReference type="PANTHER" id="PTHR37299">
    <property type="entry name" value="TRANSCRIPTIONAL REGULATOR-RELATED"/>
    <property type="match status" value="1"/>
</dbReference>
<dbReference type="PROSITE" id="PS50930">
    <property type="entry name" value="HTH_LYTTR"/>
    <property type="match status" value="1"/>
</dbReference>
<accession>A0AA37SUN1</accession>
<reference evidence="2" key="1">
    <citation type="journal article" date="2014" name="Int. J. Syst. Evol. Microbiol.">
        <title>Complete genome sequence of Corynebacterium casei LMG S-19264T (=DSM 44701T), isolated from a smear-ripened cheese.</title>
        <authorList>
            <consortium name="US DOE Joint Genome Institute (JGI-PGF)"/>
            <person name="Walter F."/>
            <person name="Albersmeier A."/>
            <person name="Kalinowski J."/>
            <person name="Ruckert C."/>
        </authorList>
    </citation>
    <scope>NUCLEOTIDE SEQUENCE</scope>
    <source>
        <strain evidence="2">NBRC 108769</strain>
    </source>
</reference>
<dbReference type="Pfam" id="PF04397">
    <property type="entry name" value="LytTR"/>
    <property type="match status" value="1"/>
</dbReference>
<keyword evidence="3" id="KW-1185">Reference proteome</keyword>
<sequence>MYSFVAFCITQNQDMKIINPLIRKEGEINLMTASKAKIKLISSNKIHIIHKADILYLSADSNYCKVVLKSGKKILCSQTLKSVQEKLKSPHFFRCHQSYVFNMNYLESVCSTMSELHLIDGTIVPISRSNRAELKSLLKIWFD</sequence>
<reference evidence="2" key="2">
    <citation type="submission" date="2023-01" db="EMBL/GenBank/DDBJ databases">
        <title>Draft genome sequence of Portibacter lacus strain NBRC 108769.</title>
        <authorList>
            <person name="Sun Q."/>
            <person name="Mori K."/>
        </authorList>
    </citation>
    <scope>NUCLEOTIDE SEQUENCE</scope>
    <source>
        <strain evidence="2">NBRC 108769</strain>
    </source>
</reference>
<dbReference type="Gene3D" id="2.40.50.1020">
    <property type="entry name" value="LytTr DNA-binding domain"/>
    <property type="match status" value="1"/>
</dbReference>
<dbReference type="RefSeq" id="WP_407990839.1">
    <property type="nucleotide sequence ID" value="NZ_BSOH01000021.1"/>
</dbReference>
<dbReference type="AlphaFoldDB" id="A0AA37SUN1"/>
<protein>
    <recommendedName>
        <fullName evidence="1">HTH LytTR-type domain-containing protein</fullName>
    </recommendedName>
</protein>
<organism evidence="2 3">
    <name type="scientific">Portibacter lacus</name>
    <dbReference type="NCBI Taxonomy" id="1099794"/>
    <lineage>
        <taxon>Bacteria</taxon>
        <taxon>Pseudomonadati</taxon>
        <taxon>Bacteroidota</taxon>
        <taxon>Saprospiria</taxon>
        <taxon>Saprospirales</taxon>
        <taxon>Haliscomenobacteraceae</taxon>
        <taxon>Portibacter</taxon>
    </lineage>
</organism>
<comment type="caution">
    <text evidence="2">The sequence shown here is derived from an EMBL/GenBank/DDBJ whole genome shotgun (WGS) entry which is preliminary data.</text>
</comment>
<evidence type="ECO:0000259" key="1">
    <source>
        <dbReference type="PROSITE" id="PS50930"/>
    </source>
</evidence>
<dbReference type="PANTHER" id="PTHR37299:SF1">
    <property type="entry name" value="STAGE 0 SPORULATION PROTEIN A HOMOLOG"/>
    <property type="match status" value="1"/>
</dbReference>
<dbReference type="GO" id="GO:0000156">
    <property type="term" value="F:phosphorelay response regulator activity"/>
    <property type="evidence" value="ECO:0007669"/>
    <property type="project" value="InterPro"/>
</dbReference>
<dbReference type="SMART" id="SM00850">
    <property type="entry name" value="LytTR"/>
    <property type="match status" value="1"/>
</dbReference>
<gene>
    <name evidence="2" type="ORF">GCM10007940_31140</name>
</gene>
<proteinExistence type="predicted"/>
<evidence type="ECO:0000313" key="3">
    <source>
        <dbReference type="Proteomes" id="UP001156666"/>
    </source>
</evidence>
<feature type="domain" description="HTH LytTR-type" evidence="1">
    <location>
        <begin position="38"/>
        <end position="140"/>
    </location>
</feature>
<dbReference type="EMBL" id="BSOH01000021">
    <property type="protein sequence ID" value="GLR18498.1"/>
    <property type="molecule type" value="Genomic_DNA"/>
</dbReference>